<dbReference type="AlphaFoldDB" id="S5TRM3"/>
<keyword evidence="3" id="KW-0805">Transcription regulation</keyword>
<dbReference type="GO" id="GO:0005634">
    <property type="term" value="C:nucleus"/>
    <property type="evidence" value="ECO:0007669"/>
    <property type="project" value="UniProtKB-SubCell"/>
</dbReference>
<organism evidence="7">
    <name type="scientific">Platynereis dumerilii</name>
    <name type="common">Dumeril's clam worm</name>
    <dbReference type="NCBI Taxonomy" id="6359"/>
    <lineage>
        <taxon>Eukaryota</taxon>
        <taxon>Metazoa</taxon>
        <taxon>Spiralia</taxon>
        <taxon>Lophotrochozoa</taxon>
        <taxon>Annelida</taxon>
        <taxon>Polychaeta</taxon>
        <taxon>Errantia</taxon>
        <taxon>Phyllodocida</taxon>
        <taxon>Nereididae</taxon>
        <taxon>Platynereis</taxon>
    </lineage>
</organism>
<evidence type="ECO:0000256" key="2">
    <source>
        <dbReference type="ARBA" id="ARBA00022491"/>
    </source>
</evidence>
<comment type="subcellular location">
    <subcellularLocation>
        <location evidence="1">Nucleus</location>
    </subcellularLocation>
</comment>
<dbReference type="GO" id="GO:0032922">
    <property type="term" value="P:circadian regulation of gene expression"/>
    <property type="evidence" value="ECO:0007669"/>
    <property type="project" value="TreeGrafter"/>
</dbReference>
<evidence type="ECO:0000259" key="6">
    <source>
        <dbReference type="PROSITE" id="PS50888"/>
    </source>
</evidence>
<feature type="domain" description="BHLH" evidence="6">
    <location>
        <begin position="20"/>
        <end position="72"/>
    </location>
</feature>
<evidence type="ECO:0000256" key="3">
    <source>
        <dbReference type="ARBA" id="ARBA00023015"/>
    </source>
</evidence>
<dbReference type="GO" id="GO:0000122">
    <property type="term" value="P:negative regulation of transcription by RNA polymerase II"/>
    <property type="evidence" value="ECO:0007669"/>
    <property type="project" value="InterPro"/>
</dbReference>
<dbReference type="CDD" id="cd19684">
    <property type="entry name" value="bHLH_dnHLH_ID"/>
    <property type="match status" value="1"/>
</dbReference>
<dbReference type="InterPro" id="IPR011598">
    <property type="entry name" value="bHLH_dom"/>
</dbReference>
<reference evidence="7" key="1">
    <citation type="journal article" date="2013" name="Dev. Biol.">
        <title>Posterior elongation in the annelid Platynereis dumerilii involves stem cells molecularly related to primordial germ cells.</title>
        <authorList>
            <person name="Gazave E."/>
            <person name="Behague J."/>
            <person name="Laplane L."/>
            <person name="Guillou A."/>
            <person name="Preau L."/>
            <person name="Demilly A."/>
            <person name="Balavoine G."/>
            <person name="Vervoort M."/>
        </authorList>
    </citation>
    <scope>NUCLEOTIDE SEQUENCE</scope>
</reference>
<sequence length="118" mass="13075">MKATVCTKTHELGVALDRFRISKPKAADVPICEADMQACFHKLKELVPTIPQDRKISRVALLQHVIDYILDLELTLEHSPTSRNSPPSLLQTALAAMPASIDRKPLGEATNICYPENN</sequence>
<gene>
    <name evidence="7" type="primary">Id</name>
</gene>
<evidence type="ECO:0000256" key="4">
    <source>
        <dbReference type="ARBA" id="ARBA00023163"/>
    </source>
</evidence>
<dbReference type="InterPro" id="IPR036638">
    <property type="entry name" value="HLH_DNA-bd_sf"/>
</dbReference>
<evidence type="ECO:0000313" key="7">
    <source>
        <dbReference type="EMBL" id="AGS55452.1"/>
    </source>
</evidence>
<dbReference type="EMBL" id="KC999056">
    <property type="protein sequence ID" value="AGS55452.1"/>
    <property type="molecule type" value="mRNA"/>
</dbReference>
<dbReference type="SMART" id="SM00353">
    <property type="entry name" value="HLH"/>
    <property type="match status" value="1"/>
</dbReference>
<dbReference type="GO" id="GO:0005737">
    <property type="term" value="C:cytoplasm"/>
    <property type="evidence" value="ECO:0007669"/>
    <property type="project" value="InterPro"/>
</dbReference>
<keyword evidence="4" id="KW-0804">Transcription</keyword>
<dbReference type="GO" id="GO:0030154">
    <property type="term" value="P:cell differentiation"/>
    <property type="evidence" value="ECO:0007669"/>
    <property type="project" value="TreeGrafter"/>
</dbReference>
<evidence type="ECO:0000256" key="5">
    <source>
        <dbReference type="ARBA" id="ARBA00023242"/>
    </source>
</evidence>
<proteinExistence type="evidence at transcript level"/>
<protein>
    <submittedName>
        <fullName evidence="7">Transcription factor Id</fullName>
    </submittedName>
</protein>
<dbReference type="PANTHER" id="PTHR11723">
    <property type="entry name" value="DNA-BINDING PROTEIN INHIBITOR"/>
    <property type="match status" value="1"/>
</dbReference>
<name>S5TRM3_PLADU</name>
<evidence type="ECO:0000256" key="1">
    <source>
        <dbReference type="ARBA" id="ARBA00004123"/>
    </source>
</evidence>
<dbReference type="PANTHER" id="PTHR11723:SF17">
    <property type="entry name" value="PROTEIN EXTRA-MACROCHAETAE"/>
    <property type="match status" value="1"/>
</dbReference>
<dbReference type="GO" id="GO:0046983">
    <property type="term" value="F:protein dimerization activity"/>
    <property type="evidence" value="ECO:0007669"/>
    <property type="project" value="InterPro"/>
</dbReference>
<dbReference type="PROSITE" id="PS50888">
    <property type="entry name" value="BHLH"/>
    <property type="match status" value="1"/>
</dbReference>
<dbReference type="InterPro" id="IPR026052">
    <property type="entry name" value="DNA-bd_prot-inh"/>
</dbReference>
<dbReference type="Gene3D" id="4.10.280.10">
    <property type="entry name" value="Helix-loop-helix DNA-binding domain"/>
    <property type="match status" value="1"/>
</dbReference>
<keyword evidence="5" id="KW-0539">Nucleus</keyword>
<dbReference type="SUPFAM" id="SSF47459">
    <property type="entry name" value="HLH, helix-loop-helix DNA-binding domain"/>
    <property type="match status" value="1"/>
</dbReference>
<dbReference type="Pfam" id="PF00010">
    <property type="entry name" value="HLH"/>
    <property type="match status" value="1"/>
</dbReference>
<keyword evidence="2" id="KW-0678">Repressor</keyword>
<accession>S5TRM3</accession>